<dbReference type="InterPro" id="IPR013151">
    <property type="entry name" value="Immunoglobulin_dom"/>
</dbReference>
<dbReference type="Proteomes" id="UP001372834">
    <property type="component" value="Unassembled WGS sequence"/>
</dbReference>
<proteinExistence type="predicted"/>
<comment type="caution">
    <text evidence="2">The sequence shown here is derived from an EMBL/GenBank/DDBJ whole genome shotgun (WGS) entry which is preliminary data.</text>
</comment>
<dbReference type="InterPro" id="IPR037448">
    <property type="entry name" value="Zig-8"/>
</dbReference>
<protein>
    <recommendedName>
        <fullName evidence="1">Ig-like domain-containing protein</fullName>
    </recommendedName>
</protein>
<dbReference type="Pfam" id="PF00047">
    <property type="entry name" value="ig"/>
    <property type="match status" value="1"/>
</dbReference>
<evidence type="ECO:0000259" key="1">
    <source>
        <dbReference type="PROSITE" id="PS50835"/>
    </source>
</evidence>
<dbReference type="InterPro" id="IPR003599">
    <property type="entry name" value="Ig_sub"/>
</dbReference>
<name>A0AAN8SFR5_POLSC</name>
<feature type="domain" description="Ig-like" evidence="1">
    <location>
        <begin position="130"/>
        <end position="222"/>
    </location>
</feature>
<dbReference type="InterPro" id="IPR013783">
    <property type="entry name" value="Ig-like_fold"/>
</dbReference>
<organism evidence="2 3">
    <name type="scientific">Polyplax serrata</name>
    <name type="common">Common mouse louse</name>
    <dbReference type="NCBI Taxonomy" id="468196"/>
    <lineage>
        <taxon>Eukaryota</taxon>
        <taxon>Metazoa</taxon>
        <taxon>Ecdysozoa</taxon>
        <taxon>Arthropoda</taxon>
        <taxon>Hexapoda</taxon>
        <taxon>Insecta</taxon>
        <taxon>Pterygota</taxon>
        <taxon>Neoptera</taxon>
        <taxon>Paraneoptera</taxon>
        <taxon>Psocodea</taxon>
        <taxon>Troctomorpha</taxon>
        <taxon>Phthiraptera</taxon>
        <taxon>Anoplura</taxon>
        <taxon>Polyplacidae</taxon>
        <taxon>Polyplax</taxon>
    </lineage>
</organism>
<gene>
    <name evidence="2" type="ORF">RUM43_000008</name>
</gene>
<dbReference type="InterPro" id="IPR036179">
    <property type="entry name" value="Ig-like_dom_sf"/>
</dbReference>
<dbReference type="InterPro" id="IPR007110">
    <property type="entry name" value="Ig-like_dom"/>
</dbReference>
<accession>A0AAN8SFR5</accession>
<evidence type="ECO:0000313" key="3">
    <source>
        <dbReference type="Proteomes" id="UP001372834"/>
    </source>
</evidence>
<dbReference type="Gene3D" id="2.60.40.10">
    <property type="entry name" value="Immunoglobulins"/>
    <property type="match status" value="2"/>
</dbReference>
<dbReference type="PROSITE" id="PS50835">
    <property type="entry name" value="IG_LIKE"/>
    <property type="match status" value="1"/>
</dbReference>
<dbReference type="CDD" id="cd00096">
    <property type="entry name" value="Ig"/>
    <property type="match status" value="1"/>
</dbReference>
<dbReference type="PANTHER" id="PTHR23279:SF5">
    <property type="entry name" value="DEFECTIVE PROBOSCIS EXTENSION RESPONSE 8, ISOFORM A"/>
    <property type="match status" value="1"/>
</dbReference>
<dbReference type="AlphaFoldDB" id="A0AAN8SFR5"/>
<dbReference type="SUPFAM" id="SSF48726">
    <property type="entry name" value="Immunoglobulin"/>
    <property type="match status" value="2"/>
</dbReference>
<dbReference type="GO" id="GO:0032589">
    <property type="term" value="C:neuron projection membrane"/>
    <property type="evidence" value="ECO:0007669"/>
    <property type="project" value="TreeGrafter"/>
</dbReference>
<dbReference type="FunFam" id="2.60.40.10:FF:000533">
    <property type="entry name" value="Uncharacterized protein, isoform A"/>
    <property type="match status" value="1"/>
</dbReference>
<dbReference type="PANTHER" id="PTHR23279">
    <property type="entry name" value="DEFECTIVE PROBOSCIS EXTENSION RESPONSE DPR -RELATED"/>
    <property type="match status" value="1"/>
</dbReference>
<dbReference type="SMART" id="SM00409">
    <property type="entry name" value="IG"/>
    <property type="match status" value="2"/>
</dbReference>
<evidence type="ECO:0000313" key="2">
    <source>
        <dbReference type="EMBL" id="KAK6643745.1"/>
    </source>
</evidence>
<reference evidence="2 3" key="1">
    <citation type="submission" date="2023-10" db="EMBL/GenBank/DDBJ databases">
        <title>Genomes of two closely related lineages of the louse Polyplax serrata with different host specificities.</title>
        <authorList>
            <person name="Martinu J."/>
            <person name="Tarabai H."/>
            <person name="Stefka J."/>
            <person name="Hypsa V."/>
        </authorList>
    </citation>
    <scope>NUCLEOTIDE SEQUENCE [LARGE SCALE GENOMIC DNA]</scope>
    <source>
        <strain evidence="2">HR10_N</strain>
    </source>
</reference>
<dbReference type="EMBL" id="JAWJWE010000001">
    <property type="protein sequence ID" value="KAK6643745.1"/>
    <property type="molecule type" value="Genomic_DNA"/>
</dbReference>
<sequence length="271" mass="30418">METPNSESYETIFFKNHLQQTWAPILIILFRVTSPVSSEKPPTSIAELRTLETERWVVVCQRWHRDIHLLTVGRYTYTSDQRFEAIHSPHTEDWTLRIRYPQRKDSGIYECQISTTPPIGHPVHLTVVEPITEIVGGPDLFINTGSTINLTCLVRYAPEPPPVIVWSHDRKVITFDSPRGGISLVTEKGLTTTSRLLIQKAIHPDTGIYTCDPSNANRASVRVHVLNGEHPAAMQRGSAISLSSPTLISALVAPMRVLLYVCNNFNSNIST</sequence>
<dbReference type="GO" id="GO:0050808">
    <property type="term" value="P:synapse organization"/>
    <property type="evidence" value="ECO:0007669"/>
    <property type="project" value="TreeGrafter"/>
</dbReference>